<protein>
    <recommendedName>
        <fullName evidence="1">diguanylate cyclase</fullName>
        <ecNumber evidence="1">2.7.7.65</ecNumber>
    </recommendedName>
</protein>
<dbReference type="InterPro" id="IPR011990">
    <property type="entry name" value="TPR-like_helical_dom_sf"/>
</dbReference>
<dbReference type="CDD" id="cd01949">
    <property type="entry name" value="GGDEF"/>
    <property type="match status" value="1"/>
</dbReference>
<dbReference type="AlphaFoldDB" id="A0A7X2IN70"/>
<dbReference type="Pfam" id="PF13492">
    <property type="entry name" value="GAF_3"/>
    <property type="match status" value="1"/>
</dbReference>
<dbReference type="Gene3D" id="3.30.450.40">
    <property type="match status" value="1"/>
</dbReference>
<dbReference type="SMART" id="SM00065">
    <property type="entry name" value="GAF"/>
    <property type="match status" value="1"/>
</dbReference>
<dbReference type="GO" id="GO:1902201">
    <property type="term" value="P:negative regulation of bacterial-type flagellum-dependent cell motility"/>
    <property type="evidence" value="ECO:0007669"/>
    <property type="project" value="TreeGrafter"/>
</dbReference>
<dbReference type="Proteomes" id="UP000446768">
    <property type="component" value="Unassembled WGS sequence"/>
</dbReference>
<dbReference type="NCBIfam" id="TIGR00254">
    <property type="entry name" value="GGDEF"/>
    <property type="match status" value="1"/>
</dbReference>
<keyword evidence="4" id="KW-1185">Reference proteome</keyword>
<proteinExistence type="predicted"/>
<dbReference type="Pfam" id="PF00990">
    <property type="entry name" value="GGDEF"/>
    <property type="match status" value="1"/>
</dbReference>
<dbReference type="RefSeq" id="WP_154375004.1">
    <property type="nucleotide sequence ID" value="NZ_WKJJ01000008.1"/>
</dbReference>
<dbReference type="SUPFAM" id="SSF55781">
    <property type="entry name" value="GAF domain-like"/>
    <property type="match status" value="1"/>
</dbReference>
<dbReference type="SUPFAM" id="SSF55073">
    <property type="entry name" value="Nucleotide cyclase"/>
    <property type="match status" value="1"/>
</dbReference>
<comment type="caution">
    <text evidence="3">The sequence shown here is derived from an EMBL/GenBank/DDBJ whole genome shotgun (WGS) entry which is preliminary data.</text>
</comment>
<dbReference type="Gene3D" id="1.25.40.10">
    <property type="entry name" value="Tetratricopeptide repeat domain"/>
    <property type="match status" value="1"/>
</dbReference>
<feature type="domain" description="GGDEF" evidence="2">
    <location>
        <begin position="760"/>
        <end position="899"/>
    </location>
</feature>
<dbReference type="Gene3D" id="3.30.70.270">
    <property type="match status" value="1"/>
</dbReference>
<dbReference type="PROSITE" id="PS50887">
    <property type="entry name" value="GGDEF"/>
    <property type="match status" value="1"/>
</dbReference>
<dbReference type="GO" id="GO:0043709">
    <property type="term" value="P:cell adhesion involved in single-species biofilm formation"/>
    <property type="evidence" value="ECO:0007669"/>
    <property type="project" value="TreeGrafter"/>
</dbReference>
<dbReference type="SMART" id="SM00267">
    <property type="entry name" value="GGDEF"/>
    <property type="match status" value="1"/>
</dbReference>
<evidence type="ECO:0000313" key="3">
    <source>
        <dbReference type="EMBL" id="MRV72935.1"/>
    </source>
</evidence>
<organism evidence="3 4">
    <name type="scientific">Pseudoduganella rivuli</name>
    <dbReference type="NCBI Taxonomy" id="2666085"/>
    <lineage>
        <taxon>Bacteria</taxon>
        <taxon>Pseudomonadati</taxon>
        <taxon>Pseudomonadota</taxon>
        <taxon>Betaproteobacteria</taxon>
        <taxon>Burkholderiales</taxon>
        <taxon>Oxalobacteraceae</taxon>
        <taxon>Telluria group</taxon>
        <taxon>Pseudoduganella</taxon>
    </lineage>
</organism>
<dbReference type="GO" id="GO:0052621">
    <property type="term" value="F:diguanylate cyclase activity"/>
    <property type="evidence" value="ECO:0007669"/>
    <property type="project" value="UniProtKB-EC"/>
</dbReference>
<evidence type="ECO:0000259" key="2">
    <source>
        <dbReference type="PROSITE" id="PS50887"/>
    </source>
</evidence>
<evidence type="ECO:0000256" key="1">
    <source>
        <dbReference type="ARBA" id="ARBA00012528"/>
    </source>
</evidence>
<dbReference type="InterPro" id="IPR029787">
    <property type="entry name" value="Nucleotide_cyclase"/>
</dbReference>
<dbReference type="InterPro" id="IPR043128">
    <property type="entry name" value="Rev_trsase/Diguanyl_cyclase"/>
</dbReference>
<dbReference type="InterPro" id="IPR003018">
    <property type="entry name" value="GAF"/>
</dbReference>
<dbReference type="PANTHER" id="PTHR45138">
    <property type="entry name" value="REGULATORY COMPONENTS OF SENSORY TRANSDUCTION SYSTEM"/>
    <property type="match status" value="1"/>
</dbReference>
<sequence>MFAPDDVLAQWEAQLPETQGNARLLLLAELAWHLRQRDVARARLLAQEAAGLAEALTGSLQATAIRTDLEAAAALLAARFTLIEAEAQWLVGKLEVGEGLAQQALLAFEREGNALGCADAHWLLAWIANDRGDCVASNSELAIASADARAAGDTIRADIIDAAAAIFCVFHNLQEANARWGQRFTDDDDAHPAVAGWVRDYAGISAFQGADFGRAVALLMLSFEAAMATGQVRRAITIATNIGNGFTSLNAHDAALEWMQRALELARPTGWPMCVGLCLMQTSETLRHLGQGAAARELLHEALLALAPLASSRAYAVALEYQGDLALDLGDAQLALDSFQQLQLRGDQLGQSDFKSSARRGQAHALSQLDRPHDAQAVALSALEMACGTGDIGNQIAALRVLAQIHARHGHALPGPRDMAAPNAVLHYLEAAMNLASTIDGYQVPAALLDAAAREYAAAGDYRKAYEVSLQANAVRDQTHSQEATSRAVAMQVQYRTERAQTEGEHHRQLAASEAQRAQVLQRTNATLAHLSAIGQEITAHLDVAAVYRVLDRHVHGLLDATHFSIFLLQPGGESLCCAFCKEAGQDLPPTCYALSDPHANSARCIRERREILIELDEDGATPNLIPGTLPTLSLLFAPLCVGERVLGAMTVQSLRARAYGERERLVFSTLCAYGAIALDNASAYREVAATRAQLMDKNIELERAYHTLEEVSLTDQLTGLRNRRFFLQHVDSDVAMALRRHEQPGLAAEREVSPYKDNKDLVFFMVDLDHFKEVNDRYGHAAGDAVLVQMQERLREVFRESDYLVRWGGEEFLVLARATDREEAKVVAERIRRAVAHRDFILPDGTALTKTCSIGYACFPFMPSQPRLLTWSQVVELADMGLYIAKNSGRNAWAALYCTETTQGDGLFRRMMQQLEQTVASGEVRVVTNLVQPPMLRGERRRVGLSSDLA</sequence>
<gene>
    <name evidence="3" type="ORF">GJ700_14595</name>
</gene>
<dbReference type="InterPro" id="IPR000160">
    <property type="entry name" value="GGDEF_dom"/>
</dbReference>
<accession>A0A7X2IN70</accession>
<name>A0A7X2IN70_9BURK</name>
<dbReference type="EC" id="2.7.7.65" evidence="1"/>
<dbReference type="SUPFAM" id="SSF48452">
    <property type="entry name" value="TPR-like"/>
    <property type="match status" value="1"/>
</dbReference>
<reference evidence="3 4" key="1">
    <citation type="submission" date="2019-11" db="EMBL/GenBank/DDBJ databases">
        <title>Novel species isolated from a subtropical stream in China.</title>
        <authorList>
            <person name="Lu H."/>
        </authorList>
    </citation>
    <scope>NUCLEOTIDE SEQUENCE [LARGE SCALE GENOMIC DNA]</scope>
    <source>
        <strain evidence="3 4">FT92W</strain>
    </source>
</reference>
<dbReference type="GO" id="GO:0005886">
    <property type="term" value="C:plasma membrane"/>
    <property type="evidence" value="ECO:0007669"/>
    <property type="project" value="TreeGrafter"/>
</dbReference>
<dbReference type="EMBL" id="WKJJ01000008">
    <property type="protein sequence ID" value="MRV72935.1"/>
    <property type="molecule type" value="Genomic_DNA"/>
</dbReference>
<evidence type="ECO:0000313" key="4">
    <source>
        <dbReference type="Proteomes" id="UP000446768"/>
    </source>
</evidence>
<dbReference type="InterPro" id="IPR050469">
    <property type="entry name" value="Diguanylate_Cyclase"/>
</dbReference>
<dbReference type="InterPro" id="IPR029016">
    <property type="entry name" value="GAF-like_dom_sf"/>
</dbReference>
<dbReference type="PANTHER" id="PTHR45138:SF6">
    <property type="entry name" value="DIGUANYLATE CYCLASE DGCN"/>
    <property type="match status" value="1"/>
</dbReference>